<keyword evidence="11" id="KW-1185">Reference proteome</keyword>
<evidence type="ECO:0000256" key="7">
    <source>
        <dbReference type="ARBA" id="ARBA00023136"/>
    </source>
</evidence>
<comment type="similarity">
    <text evidence="2">Belongs to the binding-protein-dependent transport system permease family. CysTW subfamily.</text>
</comment>
<dbReference type="PANTHER" id="PTHR42929:SF1">
    <property type="entry name" value="INNER MEMBRANE ABC TRANSPORTER PERMEASE PROTEIN YDCU-RELATED"/>
    <property type="match status" value="1"/>
</dbReference>
<accession>A0ABY8FF37</accession>
<dbReference type="Proteomes" id="UP001321526">
    <property type="component" value="Chromosome"/>
</dbReference>
<feature type="transmembrane region" description="Helical" evidence="8">
    <location>
        <begin position="115"/>
        <end position="137"/>
    </location>
</feature>
<evidence type="ECO:0000256" key="6">
    <source>
        <dbReference type="ARBA" id="ARBA00022989"/>
    </source>
</evidence>
<dbReference type="Pfam" id="PF00528">
    <property type="entry name" value="BPD_transp_1"/>
    <property type="match status" value="1"/>
</dbReference>
<comment type="subcellular location">
    <subcellularLocation>
        <location evidence="1 8">Cell membrane</location>
        <topology evidence="1 8">Multi-pass membrane protein</topology>
    </subcellularLocation>
</comment>
<feature type="transmembrane region" description="Helical" evidence="8">
    <location>
        <begin position="261"/>
        <end position="286"/>
    </location>
</feature>
<evidence type="ECO:0000313" key="10">
    <source>
        <dbReference type="EMBL" id="WFF41432.1"/>
    </source>
</evidence>
<dbReference type="InterPro" id="IPR035906">
    <property type="entry name" value="MetI-like_sf"/>
</dbReference>
<evidence type="ECO:0000256" key="5">
    <source>
        <dbReference type="ARBA" id="ARBA00022692"/>
    </source>
</evidence>
<dbReference type="EMBL" id="CP035631">
    <property type="protein sequence ID" value="WFF41432.1"/>
    <property type="molecule type" value="Genomic_DNA"/>
</dbReference>
<evidence type="ECO:0000256" key="4">
    <source>
        <dbReference type="ARBA" id="ARBA00022475"/>
    </source>
</evidence>
<evidence type="ECO:0000256" key="1">
    <source>
        <dbReference type="ARBA" id="ARBA00004651"/>
    </source>
</evidence>
<gene>
    <name evidence="10" type="ORF">EVC62_07885</name>
</gene>
<dbReference type="Gene3D" id="1.10.3720.10">
    <property type="entry name" value="MetI-like"/>
    <property type="match status" value="1"/>
</dbReference>
<dbReference type="SUPFAM" id="SSF161098">
    <property type="entry name" value="MetI-like"/>
    <property type="match status" value="1"/>
</dbReference>
<reference evidence="10 11" key="1">
    <citation type="submission" date="2019-01" db="EMBL/GenBank/DDBJ databases">
        <title>Genome sequence of Salinicola endophyticus REST5.</title>
        <authorList>
            <person name="Nascimento F.X."/>
        </authorList>
    </citation>
    <scope>NUCLEOTIDE SEQUENCE [LARGE SCALE GENOMIC DNA]</scope>
    <source>
        <strain evidence="10 11">REST5</strain>
    </source>
</reference>
<proteinExistence type="inferred from homology"/>
<dbReference type="InterPro" id="IPR000515">
    <property type="entry name" value="MetI-like"/>
</dbReference>
<evidence type="ECO:0000256" key="3">
    <source>
        <dbReference type="ARBA" id="ARBA00022448"/>
    </source>
</evidence>
<keyword evidence="4" id="KW-1003">Cell membrane</keyword>
<keyword evidence="6 8" id="KW-1133">Transmembrane helix</keyword>
<feature type="transmembrane region" description="Helical" evidence="8">
    <location>
        <begin position="82"/>
        <end position="103"/>
    </location>
</feature>
<dbReference type="CDD" id="cd06261">
    <property type="entry name" value="TM_PBP2"/>
    <property type="match status" value="1"/>
</dbReference>
<feature type="transmembrane region" description="Helical" evidence="8">
    <location>
        <begin position="212"/>
        <end position="241"/>
    </location>
</feature>
<evidence type="ECO:0000259" key="9">
    <source>
        <dbReference type="PROSITE" id="PS50928"/>
    </source>
</evidence>
<evidence type="ECO:0000256" key="8">
    <source>
        <dbReference type="RuleBase" id="RU363032"/>
    </source>
</evidence>
<keyword evidence="3 8" id="KW-0813">Transport</keyword>
<keyword evidence="7 8" id="KW-0472">Membrane</keyword>
<feature type="transmembrane region" description="Helical" evidence="8">
    <location>
        <begin position="157"/>
        <end position="174"/>
    </location>
</feature>
<feature type="domain" description="ABC transmembrane type-1" evidence="9">
    <location>
        <begin position="78"/>
        <end position="282"/>
    </location>
</feature>
<protein>
    <submittedName>
        <fullName evidence="10">ABC transporter permease subunit</fullName>
    </submittedName>
</protein>
<evidence type="ECO:0000256" key="2">
    <source>
        <dbReference type="ARBA" id="ARBA00007069"/>
    </source>
</evidence>
<name>A0ABY8FF37_9GAMM</name>
<organism evidence="10 11">
    <name type="scientific">Salinicola endophyticus</name>
    <dbReference type="NCBI Taxonomy" id="1949083"/>
    <lineage>
        <taxon>Bacteria</taxon>
        <taxon>Pseudomonadati</taxon>
        <taxon>Pseudomonadota</taxon>
        <taxon>Gammaproteobacteria</taxon>
        <taxon>Oceanospirillales</taxon>
        <taxon>Halomonadaceae</taxon>
        <taxon>Salinicola</taxon>
    </lineage>
</organism>
<keyword evidence="5 8" id="KW-0812">Transmembrane</keyword>
<feature type="transmembrane region" description="Helical" evidence="8">
    <location>
        <begin position="26"/>
        <end position="44"/>
    </location>
</feature>
<dbReference type="PANTHER" id="PTHR42929">
    <property type="entry name" value="INNER MEMBRANE ABC TRANSPORTER PERMEASE PROTEIN YDCU-RELATED-RELATED"/>
    <property type="match status" value="1"/>
</dbReference>
<dbReference type="PROSITE" id="PS50928">
    <property type="entry name" value="ABC_TM1"/>
    <property type="match status" value="1"/>
</dbReference>
<evidence type="ECO:0000313" key="11">
    <source>
        <dbReference type="Proteomes" id="UP001321526"/>
    </source>
</evidence>
<sequence length="293" mass="31101">MMAAPHRAAPLTSRGGRRAALAGRRAWLPIAIPAATLFIAFWLLPMAKLAGLGAATPQGMESSAYWLVVTQPRYWQSLANTVALSLGATLATLAIALPVSRFLARHPHFPGRRALMALLLFPLAFPGVVVGFLVILTTGRQGVLNTLSRALTGEPTVLAYGMAGLFIGYLYFLLPRTIGVLMAAVEGIDKQWLEAAQTLGARPWRRFVDIELPALSSALTAAGAMCFATAMGAFGTVFTLGTRIDVLPITIYDEFTHYANIPVAAALSVVLGLATWAVLYAANAFAGRAAHGR</sequence>